<name>A0A165MC70_9APHY</name>
<dbReference type="AlphaFoldDB" id="A0A165MC70"/>
<organism evidence="1 2">
    <name type="scientific">Daedalea quercina L-15889</name>
    <dbReference type="NCBI Taxonomy" id="1314783"/>
    <lineage>
        <taxon>Eukaryota</taxon>
        <taxon>Fungi</taxon>
        <taxon>Dikarya</taxon>
        <taxon>Basidiomycota</taxon>
        <taxon>Agaricomycotina</taxon>
        <taxon>Agaricomycetes</taxon>
        <taxon>Polyporales</taxon>
        <taxon>Fomitopsis</taxon>
    </lineage>
</organism>
<reference evidence="1 2" key="1">
    <citation type="journal article" date="2016" name="Mol. Biol. Evol.">
        <title>Comparative Genomics of Early-Diverging Mushroom-Forming Fungi Provides Insights into the Origins of Lignocellulose Decay Capabilities.</title>
        <authorList>
            <person name="Nagy L.G."/>
            <person name="Riley R."/>
            <person name="Tritt A."/>
            <person name="Adam C."/>
            <person name="Daum C."/>
            <person name="Floudas D."/>
            <person name="Sun H."/>
            <person name="Yadav J.S."/>
            <person name="Pangilinan J."/>
            <person name="Larsson K.H."/>
            <person name="Matsuura K."/>
            <person name="Barry K."/>
            <person name="Labutti K."/>
            <person name="Kuo R."/>
            <person name="Ohm R.A."/>
            <person name="Bhattacharya S.S."/>
            <person name="Shirouzu T."/>
            <person name="Yoshinaga Y."/>
            <person name="Martin F.M."/>
            <person name="Grigoriev I.V."/>
            <person name="Hibbett D.S."/>
        </authorList>
    </citation>
    <scope>NUCLEOTIDE SEQUENCE [LARGE SCALE GENOMIC DNA]</scope>
    <source>
        <strain evidence="1 2">L-15889</strain>
    </source>
</reference>
<dbReference type="Proteomes" id="UP000076727">
    <property type="component" value="Unassembled WGS sequence"/>
</dbReference>
<sequence>MVALSILNAKGGPCPSRYFPHSGYLGLTPVRVEGIVRTKLEEDRKPLPAKSVSISVRCYEARVSRSRGIVSTTLLVDHTEVLWVKPNTAEWGDVAELELPFRVTLPKSTGGLSTANFQVYRTFWRLEATIDHIPITGVGHRLLRYFDLSLIRYDVPSYSLSTPALSPASPYLQTNKPRAPSVRYNVSTPDRPVGPSDIIFASVTVQPLDPAVSVRSAVVTVERRIDLLSPPADSS</sequence>
<gene>
    <name evidence="1" type="ORF">DAEQUDRAFT_676841</name>
</gene>
<accession>A0A165MC70</accession>
<evidence type="ECO:0008006" key="3">
    <source>
        <dbReference type="Google" id="ProtNLM"/>
    </source>
</evidence>
<protein>
    <recommendedName>
        <fullName evidence="3">Arrestin-like N-terminal domain-containing protein</fullName>
    </recommendedName>
</protein>
<evidence type="ECO:0000313" key="1">
    <source>
        <dbReference type="EMBL" id="KZT65492.1"/>
    </source>
</evidence>
<dbReference type="STRING" id="1314783.A0A165MC70"/>
<proteinExistence type="predicted"/>
<dbReference type="OrthoDB" id="3230530at2759"/>
<keyword evidence="2" id="KW-1185">Reference proteome</keyword>
<feature type="non-terminal residue" evidence="1">
    <location>
        <position position="235"/>
    </location>
</feature>
<dbReference type="EMBL" id="KV429105">
    <property type="protein sequence ID" value="KZT65492.1"/>
    <property type="molecule type" value="Genomic_DNA"/>
</dbReference>
<evidence type="ECO:0000313" key="2">
    <source>
        <dbReference type="Proteomes" id="UP000076727"/>
    </source>
</evidence>